<keyword evidence="1" id="KW-0677">Repeat</keyword>
<dbReference type="InterPro" id="IPR035466">
    <property type="entry name" value="GlmS/AgaS_SIS"/>
</dbReference>
<dbReference type="AlphaFoldDB" id="A0A1D9DXJ5"/>
<dbReference type="CDD" id="cd05008">
    <property type="entry name" value="SIS_GlmS_GlmD_1"/>
    <property type="match status" value="1"/>
</dbReference>
<accession>A0A1D9DXJ5</accession>
<proteinExistence type="predicted"/>
<gene>
    <name evidence="3" type="ORF">A4Z71_00435</name>
</gene>
<dbReference type="EMBL" id="CP015208">
    <property type="protein sequence ID" value="AOY55526.1"/>
    <property type="molecule type" value="Genomic_DNA"/>
</dbReference>
<feature type="domain" description="SIS" evidence="2">
    <location>
        <begin position="26"/>
        <end position="154"/>
    </location>
</feature>
<dbReference type="SUPFAM" id="SSF53697">
    <property type="entry name" value="SIS domain"/>
    <property type="match status" value="1"/>
</dbReference>
<evidence type="ECO:0000313" key="3">
    <source>
        <dbReference type="EMBL" id="AOY55526.1"/>
    </source>
</evidence>
<dbReference type="InterPro" id="IPR035490">
    <property type="entry name" value="GlmS/FrlB_SIS"/>
</dbReference>
<dbReference type="KEGG" id="rpla:A4Z71_00435"/>
<dbReference type="Gene3D" id="3.40.50.10490">
    <property type="entry name" value="Glucose-6-phosphate isomerase like protein, domain 1"/>
    <property type="match status" value="2"/>
</dbReference>
<dbReference type="STRING" id="535712.A4Z71_00435"/>
<dbReference type="Proteomes" id="UP000243784">
    <property type="component" value="Chromosome"/>
</dbReference>
<dbReference type="GO" id="GO:1901135">
    <property type="term" value="P:carbohydrate derivative metabolic process"/>
    <property type="evidence" value="ECO:0007669"/>
    <property type="project" value="InterPro"/>
</dbReference>
<dbReference type="OrthoDB" id="367283at2"/>
<reference evidence="3 4" key="1">
    <citation type="journal article" date="2016" name="Biochim. Biophys. Acta">
        <title>Photochemical characterization of actinorhodopsin and its functional existence in the natural host.</title>
        <authorList>
            <person name="Nakamura S."/>
            <person name="Kikukawa T."/>
            <person name="Tamogami J."/>
            <person name="Kamiya M."/>
            <person name="Aizawa T."/>
            <person name="Hahn M.W."/>
            <person name="Ihara K."/>
            <person name="Kamo N."/>
            <person name="Demura M."/>
        </authorList>
    </citation>
    <scope>NUCLEOTIDE SEQUENCE [LARGE SCALE GENOMIC DNA]</scope>
    <source>
        <strain evidence="3 4">MWH-Dar1</strain>
    </source>
</reference>
<dbReference type="PANTHER" id="PTHR10937">
    <property type="entry name" value="GLUCOSAMINE--FRUCTOSE-6-PHOSPHATE AMINOTRANSFERASE, ISOMERIZING"/>
    <property type="match status" value="1"/>
</dbReference>
<dbReference type="RefSeq" id="WP_070954044.1">
    <property type="nucleotide sequence ID" value="NZ_CP015208.1"/>
</dbReference>
<keyword evidence="4" id="KW-1185">Reference proteome</keyword>
<dbReference type="Pfam" id="PF01380">
    <property type="entry name" value="SIS"/>
    <property type="match status" value="1"/>
</dbReference>
<dbReference type="GO" id="GO:0016853">
    <property type="term" value="F:isomerase activity"/>
    <property type="evidence" value="ECO:0007669"/>
    <property type="project" value="UniProtKB-KW"/>
</dbReference>
<name>A0A1D9DXJ5_9MICO</name>
<dbReference type="InterPro" id="IPR001347">
    <property type="entry name" value="SIS_dom"/>
</dbReference>
<evidence type="ECO:0000256" key="1">
    <source>
        <dbReference type="ARBA" id="ARBA00022737"/>
    </source>
</evidence>
<dbReference type="PROSITE" id="PS51464">
    <property type="entry name" value="SIS"/>
    <property type="match status" value="1"/>
</dbReference>
<dbReference type="InterPro" id="IPR046348">
    <property type="entry name" value="SIS_dom_sf"/>
</dbReference>
<evidence type="ECO:0000259" key="2">
    <source>
        <dbReference type="PROSITE" id="PS51464"/>
    </source>
</evidence>
<sequence>MAIHATAEINSQPEIWAEAIAIYPQVAGLLPKKGERVAFVGCGTSWFMSMISAARRESLGQGESDAFTAAEFPYGRNYDRIVAITRSGTTTEVVHFLEKIKGHTPTVVITAVPDSPVTEHADEVILIPFADEESVLQTRFATAVLALIRTHLGENLDGAIDQCRQALTMPLDPELVAAEQISFLGQGWTVGMAQEAALKTRESSQFWAEAYPAMDYRHGPISIAQKGRVVWAFGEVPEGLEEDVERTGAKFVSSDWDPMAHLVVAQRVAVAIADRKGVDADNPRHLARSIILAGK</sequence>
<evidence type="ECO:0000313" key="4">
    <source>
        <dbReference type="Proteomes" id="UP000243784"/>
    </source>
</evidence>
<keyword evidence="3" id="KW-0413">Isomerase</keyword>
<dbReference type="CDD" id="cd05009">
    <property type="entry name" value="SIS_GlmS_GlmD_2"/>
    <property type="match status" value="1"/>
</dbReference>
<protein>
    <submittedName>
        <fullName evidence="3">Sugar isomerase</fullName>
    </submittedName>
</protein>
<dbReference type="GO" id="GO:0097367">
    <property type="term" value="F:carbohydrate derivative binding"/>
    <property type="evidence" value="ECO:0007669"/>
    <property type="project" value="InterPro"/>
</dbReference>
<organism evidence="3 4">
    <name type="scientific">Candidatus Rhodoluna planktonica</name>
    <dbReference type="NCBI Taxonomy" id="535712"/>
    <lineage>
        <taxon>Bacteria</taxon>
        <taxon>Bacillati</taxon>
        <taxon>Actinomycetota</taxon>
        <taxon>Actinomycetes</taxon>
        <taxon>Micrococcales</taxon>
        <taxon>Microbacteriaceae</taxon>
        <taxon>Luna cluster</taxon>
        <taxon>Luna-1 subcluster</taxon>
        <taxon>Rhodoluna</taxon>
    </lineage>
</organism>